<evidence type="ECO:0000256" key="2">
    <source>
        <dbReference type="SAM" id="Phobius"/>
    </source>
</evidence>
<evidence type="ECO:0008006" key="6">
    <source>
        <dbReference type="Google" id="ProtNLM"/>
    </source>
</evidence>
<evidence type="ECO:0000256" key="3">
    <source>
        <dbReference type="SAM" id="SignalP"/>
    </source>
</evidence>
<feature type="chain" id="PRO_5018185446" description="Galactose oxidase" evidence="3">
    <location>
        <begin position="25"/>
        <end position="596"/>
    </location>
</feature>
<keyword evidence="2" id="KW-1133">Transmembrane helix</keyword>
<dbReference type="EMBL" id="ML119153">
    <property type="protein sequence ID" value="RPB09251.1"/>
    <property type="molecule type" value="Genomic_DNA"/>
</dbReference>
<accession>A0A3N4KLN5</accession>
<proteinExistence type="predicted"/>
<keyword evidence="2" id="KW-0812">Transmembrane</keyword>
<feature type="transmembrane region" description="Helical" evidence="2">
    <location>
        <begin position="476"/>
        <end position="499"/>
    </location>
</feature>
<feature type="region of interest" description="Disordered" evidence="1">
    <location>
        <begin position="505"/>
        <end position="525"/>
    </location>
</feature>
<dbReference type="Proteomes" id="UP000277580">
    <property type="component" value="Unassembled WGS sequence"/>
</dbReference>
<dbReference type="InterPro" id="IPR011043">
    <property type="entry name" value="Gal_Oxase/kelch_b-propeller"/>
</dbReference>
<gene>
    <name evidence="4" type="ORF">P167DRAFT_577365</name>
</gene>
<dbReference type="InterPro" id="IPR015915">
    <property type="entry name" value="Kelch-typ_b-propeller"/>
</dbReference>
<sequence length="596" mass="63952">MPKNFFRSALCLLITILHIHAAAAQTPPDANGASYCSLSVLSMTTTPTTLYILGGSQSWASDMVAWNGPNNVLRTVDISSSFRITDGNVSSYAKTTTLPLNVPRLSRPLWWPTETEEIMMALGKPEPGNRTLWGDTGVASVEKRWWYSVDGGAWREDTADMAFGFSVGAPVSSEANTWVPERQKGYQLGGRTYSVDDQGAVAEGVETGALWVFDKAGDAWSKEDTPFGVVGSAGTGLSWVGVGDDQLIVRFGGVVNRTWASMLEIDIYSTKLSKWYKQSLPADAAHPPPRTEFCTVAVSAADNSSHQILMLGGVEANATGDGTGDTVTTIWALTLPSFDWVLLPSAVLDEAADPGGRISPKCEVIGERYVFQFGGRKAISYDFPTCDVNASAAFLWDINTGTWTDTFLVDNGAYEVSSEVRAVIGGSANGNATKLEPDNGFSDKELGSIFAVTAGSSTPTASPEPTAASTSTNRGAIIGGAVGGTLAFLALSGIGILLFRRRQQRQQPESTLEPKDFIGLNSPTSSDEYYHPRELEVDANSRWEMVCNAEASPVEMPARRSVMELPARGSVLEMPAGYGQEKQVPPEVRRKKVPGR</sequence>
<dbReference type="SUPFAM" id="SSF50965">
    <property type="entry name" value="Galactose oxidase, central domain"/>
    <property type="match status" value="1"/>
</dbReference>
<feature type="signal peptide" evidence="3">
    <location>
        <begin position="1"/>
        <end position="24"/>
    </location>
</feature>
<protein>
    <recommendedName>
        <fullName evidence="6">Galactose oxidase</fullName>
    </recommendedName>
</protein>
<organism evidence="4 5">
    <name type="scientific">Morchella conica CCBAS932</name>
    <dbReference type="NCBI Taxonomy" id="1392247"/>
    <lineage>
        <taxon>Eukaryota</taxon>
        <taxon>Fungi</taxon>
        <taxon>Dikarya</taxon>
        <taxon>Ascomycota</taxon>
        <taxon>Pezizomycotina</taxon>
        <taxon>Pezizomycetes</taxon>
        <taxon>Pezizales</taxon>
        <taxon>Morchellaceae</taxon>
        <taxon>Morchella</taxon>
    </lineage>
</organism>
<dbReference type="AlphaFoldDB" id="A0A3N4KLN5"/>
<evidence type="ECO:0000256" key="1">
    <source>
        <dbReference type="SAM" id="MobiDB-lite"/>
    </source>
</evidence>
<evidence type="ECO:0000313" key="5">
    <source>
        <dbReference type="Proteomes" id="UP000277580"/>
    </source>
</evidence>
<keyword evidence="2" id="KW-0472">Membrane</keyword>
<reference evidence="4 5" key="1">
    <citation type="journal article" date="2018" name="Nat. Ecol. Evol.">
        <title>Pezizomycetes genomes reveal the molecular basis of ectomycorrhizal truffle lifestyle.</title>
        <authorList>
            <person name="Murat C."/>
            <person name="Payen T."/>
            <person name="Noel B."/>
            <person name="Kuo A."/>
            <person name="Morin E."/>
            <person name="Chen J."/>
            <person name="Kohler A."/>
            <person name="Krizsan K."/>
            <person name="Balestrini R."/>
            <person name="Da Silva C."/>
            <person name="Montanini B."/>
            <person name="Hainaut M."/>
            <person name="Levati E."/>
            <person name="Barry K.W."/>
            <person name="Belfiori B."/>
            <person name="Cichocki N."/>
            <person name="Clum A."/>
            <person name="Dockter R.B."/>
            <person name="Fauchery L."/>
            <person name="Guy J."/>
            <person name="Iotti M."/>
            <person name="Le Tacon F."/>
            <person name="Lindquist E.A."/>
            <person name="Lipzen A."/>
            <person name="Malagnac F."/>
            <person name="Mello A."/>
            <person name="Molinier V."/>
            <person name="Miyauchi S."/>
            <person name="Poulain J."/>
            <person name="Riccioni C."/>
            <person name="Rubini A."/>
            <person name="Sitrit Y."/>
            <person name="Splivallo R."/>
            <person name="Traeger S."/>
            <person name="Wang M."/>
            <person name="Zifcakova L."/>
            <person name="Wipf D."/>
            <person name="Zambonelli A."/>
            <person name="Paolocci F."/>
            <person name="Nowrousian M."/>
            <person name="Ottonello S."/>
            <person name="Baldrian P."/>
            <person name="Spatafora J.W."/>
            <person name="Henrissat B."/>
            <person name="Nagy L.G."/>
            <person name="Aury J.M."/>
            <person name="Wincker P."/>
            <person name="Grigoriev I.V."/>
            <person name="Bonfante P."/>
            <person name="Martin F.M."/>
        </authorList>
    </citation>
    <scope>NUCLEOTIDE SEQUENCE [LARGE SCALE GENOMIC DNA]</scope>
    <source>
        <strain evidence="4 5">CCBAS932</strain>
    </source>
</reference>
<dbReference type="InParanoid" id="A0A3N4KLN5"/>
<name>A0A3N4KLN5_9PEZI</name>
<keyword evidence="3" id="KW-0732">Signal</keyword>
<dbReference type="Gene3D" id="2.120.10.80">
    <property type="entry name" value="Kelch-type beta propeller"/>
    <property type="match status" value="1"/>
</dbReference>
<dbReference type="OrthoDB" id="5324882at2759"/>
<evidence type="ECO:0000313" key="4">
    <source>
        <dbReference type="EMBL" id="RPB09251.1"/>
    </source>
</evidence>
<keyword evidence="5" id="KW-1185">Reference proteome</keyword>
<feature type="region of interest" description="Disordered" evidence="1">
    <location>
        <begin position="573"/>
        <end position="596"/>
    </location>
</feature>